<sequence>MQPQNYQPQNVKPQGQPQSYQPQNYQPQNLQPQRSQGYQPANPYQPQNVQPQTYQPPSQPQNQPKGINYNLDQYDSTLNEDLKSIGISVDDLADGLEQKMDALGFSSLPNDTLDYDEDNNIATDFKISGTTNTVVGEIHDIVFRPLSNGQPCNINHPLKYISVDLIHENGKTLSPWFRDNQNCTYSLGFCSEDPGRIQMTIALMKQPLFNLNIFVSDGGEEKQWIARYPPPFVGRPWVVKIVRVDGQPPQGKHPFDVSSEGPVKELAIRQSPGGYEVICTPTASGPVTIEILLFGAHINSSPVRAQIIDTNSMQQQAPRGQPQNMQPQNMQPRNMQPQNMQPQNMQPQNRQPQNMQPQNLQPQNVKPQGYQPQSLQPQNLQPQNLQPQNLKPQGYQPQNLQPQNLQPQNLQPQNQARPPASAPTQQNLPVHDALSDLLNLLDLEN</sequence>
<dbReference type="EMBL" id="GIBP01002625">
    <property type="protein sequence ID" value="NDV31594.1"/>
    <property type="molecule type" value="Transcribed_RNA"/>
</dbReference>
<reference evidence="3" key="1">
    <citation type="journal article" date="2020" name="J. Eukaryot. Microbiol.">
        <title>De novo Sequencing, Assembly and Annotation of the Transcriptome for the Free-Living Testate Amoeba Arcella intermedia.</title>
        <authorList>
            <person name="Ribeiro G.M."/>
            <person name="Porfirio-Sousa A.L."/>
            <person name="Maurer-Alcala X.X."/>
            <person name="Katz L.A."/>
            <person name="Lahr D.J.G."/>
        </authorList>
    </citation>
    <scope>NUCLEOTIDE SEQUENCE</scope>
</reference>
<dbReference type="PROSITE" id="PS50194">
    <property type="entry name" value="FILAMIN_REPEAT"/>
    <property type="match status" value="1"/>
</dbReference>
<dbReference type="InterPro" id="IPR014756">
    <property type="entry name" value="Ig_E-set"/>
</dbReference>
<dbReference type="InterPro" id="IPR013783">
    <property type="entry name" value="Ig-like_fold"/>
</dbReference>
<name>A0A6B2L3N1_9EUKA</name>
<feature type="region of interest" description="Disordered" evidence="2">
    <location>
        <begin position="1"/>
        <end position="71"/>
    </location>
</feature>
<evidence type="ECO:0000256" key="1">
    <source>
        <dbReference type="PROSITE-ProRule" id="PRU00087"/>
    </source>
</evidence>
<dbReference type="AlphaFoldDB" id="A0A6B2L3N1"/>
<feature type="compositionally biased region" description="Low complexity" evidence="2">
    <location>
        <begin position="321"/>
        <end position="364"/>
    </location>
</feature>
<protein>
    <submittedName>
        <fullName evidence="3">Uncharacterized protein</fullName>
    </submittedName>
</protein>
<dbReference type="Gene3D" id="2.60.40.10">
    <property type="entry name" value="Immunoglobulins"/>
    <property type="match status" value="1"/>
</dbReference>
<organism evidence="3">
    <name type="scientific">Arcella intermedia</name>
    <dbReference type="NCBI Taxonomy" id="1963864"/>
    <lineage>
        <taxon>Eukaryota</taxon>
        <taxon>Amoebozoa</taxon>
        <taxon>Tubulinea</taxon>
        <taxon>Elardia</taxon>
        <taxon>Arcellinida</taxon>
        <taxon>Sphaerothecina</taxon>
        <taxon>Arcellidae</taxon>
        <taxon>Arcella</taxon>
    </lineage>
</organism>
<dbReference type="SUPFAM" id="SSF81296">
    <property type="entry name" value="E set domains"/>
    <property type="match status" value="1"/>
</dbReference>
<dbReference type="InterPro" id="IPR017868">
    <property type="entry name" value="Filamin/ABP280_repeat-like"/>
</dbReference>
<feature type="compositionally biased region" description="Low complexity" evidence="2">
    <location>
        <begin position="50"/>
        <end position="64"/>
    </location>
</feature>
<feature type="region of interest" description="Disordered" evidence="2">
    <location>
        <begin position="312"/>
        <end position="427"/>
    </location>
</feature>
<evidence type="ECO:0000313" key="3">
    <source>
        <dbReference type="EMBL" id="NDV31594.1"/>
    </source>
</evidence>
<dbReference type="SUPFAM" id="SSF81995">
    <property type="entry name" value="beta-sandwich domain of Sec23/24"/>
    <property type="match status" value="1"/>
</dbReference>
<feature type="compositionally biased region" description="Polar residues" evidence="2">
    <location>
        <begin position="34"/>
        <end position="49"/>
    </location>
</feature>
<feature type="compositionally biased region" description="Polar residues" evidence="2">
    <location>
        <begin position="1"/>
        <end position="12"/>
    </location>
</feature>
<feature type="repeat" description="Filamin" evidence="1">
    <location>
        <begin position="244"/>
        <end position="307"/>
    </location>
</feature>
<evidence type="ECO:0000256" key="2">
    <source>
        <dbReference type="SAM" id="MobiDB-lite"/>
    </source>
</evidence>
<feature type="compositionally biased region" description="Low complexity" evidence="2">
    <location>
        <begin position="371"/>
        <end position="415"/>
    </location>
</feature>
<feature type="compositionally biased region" description="Low complexity" evidence="2">
    <location>
        <begin position="13"/>
        <end position="33"/>
    </location>
</feature>
<accession>A0A6B2L3N1</accession>
<proteinExistence type="predicted"/>